<dbReference type="InterPro" id="IPR005225">
    <property type="entry name" value="Small_GTP-bd"/>
</dbReference>
<dbReference type="Pfam" id="PF12631">
    <property type="entry name" value="MnmE_helical"/>
    <property type="match status" value="1"/>
</dbReference>
<name>A0ABY7NPK5_9SPHN</name>
<dbReference type="HAMAP" id="MF_00379">
    <property type="entry name" value="GTPase_MnmE"/>
    <property type="match status" value="1"/>
</dbReference>
<gene>
    <name evidence="6 10" type="primary">mnmE</name>
    <name evidence="6" type="synonym">trmE</name>
    <name evidence="10" type="ORF">PBT88_20975</name>
</gene>
<dbReference type="Gene3D" id="1.20.120.430">
    <property type="entry name" value="tRNA modification GTPase MnmE domain 2"/>
    <property type="match status" value="1"/>
</dbReference>
<dbReference type="InterPro" id="IPR018948">
    <property type="entry name" value="GTP-bd_TrmE_N"/>
</dbReference>
<dbReference type="GO" id="GO:0016787">
    <property type="term" value="F:hydrolase activity"/>
    <property type="evidence" value="ECO:0007669"/>
    <property type="project" value="UniProtKB-KW"/>
</dbReference>
<feature type="domain" description="MnmE helical" evidence="9">
    <location>
        <begin position="128"/>
        <end position="424"/>
    </location>
</feature>
<feature type="domain" description="G" evidence="7">
    <location>
        <begin position="222"/>
        <end position="308"/>
    </location>
</feature>
<evidence type="ECO:0000256" key="6">
    <source>
        <dbReference type="HAMAP-Rule" id="MF_00379"/>
    </source>
</evidence>
<feature type="binding site" evidence="6">
    <location>
        <begin position="274"/>
        <end position="277"/>
    </location>
    <ligand>
        <name>GTP</name>
        <dbReference type="ChEBI" id="CHEBI:37565"/>
    </ligand>
</feature>
<feature type="binding site" evidence="6">
    <location>
        <position position="86"/>
    </location>
    <ligand>
        <name>(6S)-5-formyl-5,6,7,8-tetrahydrofolate</name>
        <dbReference type="ChEBI" id="CHEBI:57457"/>
    </ligand>
</feature>
<keyword evidence="2 6" id="KW-0819">tRNA processing</keyword>
<dbReference type="SUPFAM" id="SSF103025">
    <property type="entry name" value="Folate-binding domain"/>
    <property type="match status" value="1"/>
</dbReference>
<keyword evidence="4 6" id="KW-0630">Potassium</keyword>
<reference evidence="10 11" key="1">
    <citation type="submission" date="2022-12" db="EMBL/GenBank/DDBJ databases">
        <title>Sphingomonas abieness sp. nov., an endophytic bacterium isolated from Abies koreana.</title>
        <authorList>
            <person name="Jiang L."/>
            <person name="Lee J."/>
        </authorList>
    </citation>
    <scope>NUCLEOTIDE SEQUENCE [LARGE SCALE GENOMIC DNA]</scope>
    <source>
        <strain evidence="11">PAMB 00755</strain>
    </source>
</reference>
<feature type="domain" description="GTP-binding protein TrmE N-terminal" evidence="8">
    <location>
        <begin position="12"/>
        <end position="125"/>
    </location>
</feature>
<dbReference type="InterPro" id="IPR027266">
    <property type="entry name" value="TrmE/GcvT-like"/>
</dbReference>
<dbReference type="CDD" id="cd14858">
    <property type="entry name" value="TrmE_N"/>
    <property type="match status" value="1"/>
</dbReference>
<dbReference type="EMBL" id="CP115174">
    <property type="protein sequence ID" value="WBO22573.1"/>
    <property type="molecule type" value="Genomic_DNA"/>
</dbReference>
<dbReference type="RefSeq" id="WP_270077215.1">
    <property type="nucleotide sequence ID" value="NZ_CP115174.1"/>
</dbReference>
<feature type="binding site" evidence="6">
    <location>
        <position position="249"/>
    </location>
    <ligand>
        <name>K(+)</name>
        <dbReference type="ChEBI" id="CHEBI:29103"/>
    </ligand>
</feature>
<keyword evidence="6" id="KW-0479">Metal-binding</keyword>
<accession>A0ABY7NPK5</accession>
<dbReference type="EC" id="3.6.-.-" evidence="6"/>
<evidence type="ECO:0000256" key="4">
    <source>
        <dbReference type="ARBA" id="ARBA00022958"/>
    </source>
</evidence>
<evidence type="ECO:0000313" key="10">
    <source>
        <dbReference type="EMBL" id="WBO22573.1"/>
    </source>
</evidence>
<dbReference type="PANTHER" id="PTHR42714">
    <property type="entry name" value="TRNA MODIFICATION GTPASE GTPBP3"/>
    <property type="match status" value="1"/>
</dbReference>
<comment type="cofactor">
    <cofactor evidence="6">
        <name>K(+)</name>
        <dbReference type="ChEBI" id="CHEBI:29103"/>
    </cofactor>
    <text evidence="6">Binds 1 potassium ion per subunit.</text>
</comment>
<evidence type="ECO:0000313" key="11">
    <source>
        <dbReference type="Proteomes" id="UP001210865"/>
    </source>
</evidence>
<keyword evidence="6" id="KW-0460">Magnesium</keyword>
<evidence type="ECO:0000256" key="2">
    <source>
        <dbReference type="ARBA" id="ARBA00022694"/>
    </source>
</evidence>
<keyword evidence="11" id="KW-1185">Reference proteome</keyword>
<dbReference type="Pfam" id="PF01926">
    <property type="entry name" value="MMR_HSR1"/>
    <property type="match status" value="1"/>
</dbReference>
<organism evidence="10 11">
    <name type="scientific">Sphingomonas abietis</name>
    <dbReference type="NCBI Taxonomy" id="3012344"/>
    <lineage>
        <taxon>Bacteria</taxon>
        <taxon>Pseudomonadati</taxon>
        <taxon>Pseudomonadota</taxon>
        <taxon>Alphaproteobacteria</taxon>
        <taxon>Sphingomonadales</taxon>
        <taxon>Sphingomonadaceae</taxon>
        <taxon>Sphingomonas</taxon>
    </lineage>
</organism>
<comment type="subunit">
    <text evidence="6">Homodimer. Heterotetramer of two MnmE and two MnmG subunits.</text>
</comment>
<dbReference type="InterPro" id="IPR004520">
    <property type="entry name" value="GTPase_MnmE"/>
</dbReference>
<evidence type="ECO:0000259" key="7">
    <source>
        <dbReference type="Pfam" id="PF01926"/>
    </source>
</evidence>
<evidence type="ECO:0000259" key="9">
    <source>
        <dbReference type="Pfam" id="PF12631"/>
    </source>
</evidence>
<comment type="caution">
    <text evidence="6">Lacks conserved residue(s) required for the propagation of feature annotation.</text>
</comment>
<proteinExistence type="inferred from homology"/>
<evidence type="ECO:0000256" key="5">
    <source>
        <dbReference type="ARBA" id="ARBA00023134"/>
    </source>
</evidence>
<dbReference type="Gene3D" id="3.30.1360.120">
    <property type="entry name" value="Probable tRNA modification gtpase trme, domain 1"/>
    <property type="match status" value="1"/>
</dbReference>
<feature type="binding site" evidence="6">
    <location>
        <position position="254"/>
    </location>
    <ligand>
        <name>K(+)</name>
        <dbReference type="ChEBI" id="CHEBI:29103"/>
    </ligand>
</feature>
<evidence type="ECO:0000256" key="3">
    <source>
        <dbReference type="ARBA" id="ARBA00022741"/>
    </source>
</evidence>
<keyword evidence="5 6" id="KW-0342">GTP-binding</keyword>
<feature type="binding site" evidence="6">
    <location>
        <position position="427"/>
    </location>
    <ligand>
        <name>(6S)-5-formyl-5,6,7,8-tetrahydrofolate</name>
        <dbReference type="ChEBI" id="CHEBI:57457"/>
    </ligand>
</feature>
<dbReference type="PANTHER" id="PTHR42714:SF2">
    <property type="entry name" value="TRNA MODIFICATION GTPASE GTPBP3, MITOCHONDRIAL"/>
    <property type="match status" value="1"/>
</dbReference>
<dbReference type="InterPro" id="IPR031168">
    <property type="entry name" value="G_TrmE"/>
</dbReference>
<dbReference type="NCBIfam" id="NF003661">
    <property type="entry name" value="PRK05291.1-3"/>
    <property type="match status" value="1"/>
</dbReference>
<dbReference type="CDD" id="cd04164">
    <property type="entry name" value="trmE"/>
    <property type="match status" value="1"/>
</dbReference>
<evidence type="ECO:0000256" key="1">
    <source>
        <dbReference type="ARBA" id="ARBA00011043"/>
    </source>
</evidence>
<feature type="binding site" evidence="6">
    <location>
        <position position="255"/>
    </location>
    <ligand>
        <name>Mg(2+)</name>
        <dbReference type="ChEBI" id="CHEBI:18420"/>
    </ligand>
</feature>
<comment type="subcellular location">
    <subcellularLocation>
        <location evidence="6">Cytoplasm</location>
    </subcellularLocation>
</comment>
<dbReference type="Gene3D" id="3.40.50.300">
    <property type="entry name" value="P-loop containing nucleotide triphosphate hydrolases"/>
    <property type="match status" value="1"/>
</dbReference>
<dbReference type="InterPro" id="IPR027368">
    <property type="entry name" value="MnmE_dom2"/>
</dbReference>
<dbReference type="InterPro" id="IPR006073">
    <property type="entry name" value="GTP-bd"/>
</dbReference>
<feature type="binding site" evidence="6">
    <location>
        <position position="29"/>
    </location>
    <ligand>
        <name>(6S)-5-formyl-5,6,7,8-tetrahydrofolate</name>
        <dbReference type="ChEBI" id="CHEBI:57457"/>
    </ligand>
</feature>
<dbReference type="Pfam" id="PF10396">
    <property type="entry name" value="TrmE_N"/>
    <property type="match status" value="1"/>
</dbReference>
<evidence type="ECO:0000259" key="8">
    <source>
        <dbReference type="Pfam" id="PF10396"/>
    </source>
</evidence>
<protein>
    <recommendedName>
        <fullName evidence="6">tRNA modification GTPase MnmE</fullName>
        <ecNumber evidence="6">3.6.-.-</ecNumber>
    </recommendedName>
</protein>
<feature type="binding site" evidence="6">
    <location>
        <position position="251"/>
    </location>
    <ligand>
        <name>K(+)</name>
        <dbReference type="ChEBI" id="CHEBI:29103"/>
    </ligand>
</feature>
<comment type="function">
    <text evidence="6">Exhibits a very high intrinsic GTPase hydrolysis rate. Involved in the addition of a carboxymethylaminomethyl (cmnm) group at the wobble position (U34) of certain tRNAs, forming tRNA-cmnm(5)s(2)U34.</text>
</comment>
<dbReference type="Proteomes" id="UP001210865">
    <property type="component" value="Chromosome"/>
</dbReference>
<dbReference type="NCBIfam" id="TIGR00231">
    <property type="entry name" value="small_GTP"/>
    <property type="match status" value="1"/>
</dbReference>
<dbReference type="InterPro" id="IPR025867">
    <property type="entry name" value="MnmE_helical"/>
</dbReference>
<keyword evidence="3 6" id="KW-0547">Nucleotide-binding</keyword>
<dbReference type="InterPro" id="IPR027417">
    <property type="entry name" value="P-loop_NTPase"/>
</dbReference>
<feature type="binding site" evidence="6">
    <location>
        <position position="230"/>
    </location>
    <ligand>
        <name>K(+)</name>
        <dbReference type="ChEBI" id="CHEBI:29103"/>
    </ligand>
</feature>
<keyword evidence="6" id="KW-0963">Cytoplasm</keyword>
<comment type="similarity">
    <text evidence="1 6">Belongs to the TRAFAC class TrmE-Era-EngA-EngB-Septin-like GTPase superfamily. TrmE GTPase family.</text>
</comment>
<feature type="binding site" evidence="6">
    <location>
        <position position="234"/>
    </location>
    <ligand>
        <name>Mg(2+)</name>
        <dbReference type="ChEBI" id="CHEBI:18420"/>
    </ligand>
</feature>
<feature type="binding site" evidence="6">
    <location>
        <position position="125"/>
    </location>
    <ligand>
        <name>(6S)-5-formyl-5,6,7,8-tetrahydrofolate</name>
        <dbReference type="ChEBI" id="CHEBI:57457"/>
    </ligand>
</feature>
<dbReference type="SUPFAM" id="SSF52540">
    <property type="entry name" value="P-loop containing nucleoside triphosphate hydrolases"/>
    <property type="match status" value="1"/>
</dbReference>
<keyword evidence="6 10" id="KW-0378">Hydrolase</keyword>
<feature type="binding site" evidence="6">
    <location>
        <begin position="249"/>
        <end position="255"/>
    </location>
    <ligand>
        <name>GTP</name>
        <dbReference type="ChEBI" id="CHEBI:37565"/>
    </ligand>
</feature>
<sequence>MDRANNTAATETIFALSSGAPPAAIGIIRISGPLAGAVGSAVGGGLPEPRRASLRALRNRAGDILDHALLLWFPGPATVTGEDLCELHIHGGRATIDAVFAELRAQGCRMAAPGEFTRRALFNGRMDLSEVEGLADLLAAETESQRREALRRADGALSRKLGGWRDALTIIAARIEAAIDYDGEDDVIAATDGIDIEIAGIGREIEAALAVAPAERLREGIKVTIIGPPNAGKSTLFNALVGREAAIVSDIAGTTRDLIEHSVAIAGVPFVFVDTAGIRDTIDPVERIGVARARHARALTDIILDLAGDAEDERSIAIAAMADILPARAGALPVSAVTGEGVAALQLRLCALARSMLPAETEVALDRRYRDMLIAVGGELAQARSAPDMLLMAEHVRIALAQFDGILGGDAVEDMLDALFGRFCLGK</sequence>
<feature type="binding site" evidence="6">
    <location>
        <begin position="230"/>
        <end position="235"/>
    </location>
    <ligand>
        <name>GTP</name>
        <dbReference type="ChEBI" id="CHEBI:37565"/>
    </ligand>
</feature>